<dbReference type="Gene3D" id="2.60.40.150">
    <property type="entry name" value="C2 domain"/>
    <property type="match status" value="1"/>
</dbReference>
<name>A0A6J1BUM5_MOMCH</name>
<proteinExistence type="predicted"/>
<dbReference type="Proteomes" id="UP000504603">
    <property type="component" value="Unplaced"/>
</dbReference>
<dbReference type="RefSeq" id="XP_022133210.1">
    <property type="nucleotide sequence ID" value="XM_022277518.1"/>
</dbReference>
<gene>
    <name evidence="3" type="primary">LOC111005864</name>
</gene>
<dbReference type="GeneID" id="111005864"/>
<dbReference type="OrthoDB" id="687396at2759"/>
<feature type="domain" description="C2" evidence="1">
    <location>
        <begin position="1"/>
        <end position="126"/>
    </location>
</feature>
<sequence length="193" mass="21845">MDATQKLSSFSCEIRILQAKTIHFTSPKNLFVRYYLSAGNNNRIRLNTKKISSSSDFTWNEAFSLECLGTEESIHGLKQATVVFELRQAKTLPVLGTVSGSQLLGRAGIPWEDVFESPNMEIERWVSLVSGGENGFGREGFFKQPKLKVGMRVRGAEEVAKEKKRRFRKWSDECFDHCADHEVFALAAAMEFL</sequence>
<evidence type="ECO:0000313" key="3">
    <source>
        <dbReference type="RefSeq" id="XP_022133210.1"/>
    </source>
</evidence>
<dbReference type="SUPFAM" id="SSF49562">
    <property type="entry name" value="C2 domain (Calcium/lipid-binding domain, CaLB)"/>
    <property type="match status" value="1"/>
</dbReference>
<evidence type="ECO:0000259" key="1">
    <source>
        <dbReference type="PROSITE" id="PS50004"/>
    </source>
</evidence>
<dbReference type="AlphaFoldDB" id="A0A6J1BUM5"/>
<organism evidence="2 3">
    <name type="scientific">Momordica charantia</name>
    <name type="common">Bitter gourd</name>
    <name type="synonym">Balsam pear</name>
    <dbReference type="NCBI Taxonomy" id="3673"/>
    <lineage>
        <taxon>Eukaryota</taxon>
        <taxon>Viridiplantae</taxon>
        <taxon>Streptophyta</taxon>
        <taxon>Embryophyta</taxon>
        <taxon>Tracheophyta</taxon>
        <taxon>Spermatophyta</taxon>
        <taxon>Magnoliopsida</taxon>
        <taxon>eudicotyledons</taxon>
        <taxon>Gunneridae</taxon>
        <taxon>Pentapetalae</taxon>
        <taxon>rosids</taxon>
        <taxon>fabids</taxon>
        <taxon>Cucurbitales</taxon>
        <taxon>Cucurbitaceae</taxon>
        <taxon>Momordiceae</taxon>
        <taxon>Momordica</taxon>
    </lineage>
</organism>
<dbReference type="PANTHER" id="PTHR35503:SF2">
    <property type="entry name" value="OS04G0455700 PROTEIN"/>
    <property type="match status" value="1"/>
</dbReference>
<dbReference type="PROSITE" id="PS50004">
    <property type="entry name" value="C2"/>
    <property type="match status" value="1"/>
</dbReference>
<dbReference type="KEGG" id="mcha:111005864"/>
<dbReference type="PANTHER" id="PTHR35503">
    <property type="entry name" value="OSJNBA0006M15.15 PROTEIN"/>
    <property type="match status" value="1"/>
</dbReference>
<evidence type="ECO:0000313" key="2">
    <source>
        <dbReference type="Proteomes" id="UP000504603"/>
    </source>
</evidence>
<accession>A0A6J1BUM5</accession>
<dbReference type="InterPro" id="IPR000008">
    <property type="entry name" value="C2_dom"/>
</dbReference>
<keyword evidence="2" id="KW-1185">Reference proteome</keyword>
<reference evidence="3" key="1">
    <citation type="submission" date="2025-08" db="UniProtKB">
        <authorList>
            <consortium name="RefSeq"/>
        </authorList>
    </citation>
    <scope>IDENTIFICATION</scope>
    <source>
        <strain evidence="3">OHB3-1</strain>
    </source>
</reference>
<protein>
    <submittedName>
        <fullName evidence="3">Uncharacterized protein LOC111005864</fullName>
    </submittedName>
</protein>
<dbReference type="InterPro" id="IPR035892">
    <property type="entry name" value="C2_domain_sf"/>
</dbReference>